<evidence type="ECO:0000313" key="2">
    <source>
        <dbReference type="EMBL" id="PEC20551.1"/>
    </source>
</evidence>
<dbReference type="Proteomes" id="UP000220006">
    <property type="component" value="Unassembled WGS sequence"/>
</dbReference>
<dbReference type="EMBL" id="NVLK01000040">
    <property type="protein sequence ID" value="PEC20551.1"/>
    <property type="molecule type" value="Genomic_DNA"/>
</dbReference>
<keyword evidence="1" id="KW-1133">Transmembrane helix</keyword>
<dbReference type="AlphaFoldDB" id="A0A2A7HU94"/>
<proteinExistence type="predicted"/>
<dbReference type="RefSeq" id="WP_097853926.1">
    <property type="nucleotide sequence ID" value="NZ_NVLK01000040.1"/>
</dbReference>
<feature type="transmembrane region" description="Helical" evidence="1">
    <location>
        <begin position="123"/>
        <end position="139"/>
    </location>
</feature>
<feature type="transmembrane region" description="Helical" evidence="1">
    <location>
        <begin position="27"/>
        <end position="44"/>
    </location>
</feature>
<evidence type="ECO:0000313" key="3">
    <source>
        <dbReference type="Proteomes" id="UP000220006"/>
    </source>
</evidence>
<organism evidence="2 3">
    <name type="scientific">Bacillus cereus</name>
    <dbReference type="NCBI Taxonomy" id="1396"/>
    <lineage>
        <taxon>Bacteria</taxon>
        <taxon>Bacillati</taxon>
        <taxon>Bacillota</taxon>
        <taxon>Bacilli</taxon>
        <taxon>Bacillales</taxon>
        <taxon>Bacillaceae</taxon>
        <taxon>Bacillus</taxon>
        <taxon>Bacillus cereus group</taxon>
    </lineage>
</organism>
<feature type="transmembrane region" description="Helical" evidence="1">
    <location>
        <begin position="56"/>
        <end position="73"/>
    </location>
</feature>
<comment type="caution">
    <text evidence="2">The sequence shown here is derived from an EMBL/GenBank/DDBJ whole genome shotgun (WGS) entry which is preliminary data.</text>
</comment>
<gene>
    <name evidence="2" type="ORF">COM96_18745</name>
</gene>
<reference evidence="2 3" key="1">
    <citation type="submission" date="2017-09" db="EMBL/GenBank/DDBJ databases">
        <title>Large-scale bioinformatics analysis of Bacillus genomes uncovers conserved roles of natural products in bacterial physiology.</title>
        <authorList>
            <consortium name="Agbiome Team Llc"/>
            <person name="Bleich R.M."/>
            <person name="Grubbs K.J."/>
            <person name="Santa Maria K.C."/>
            <person name="Allen S.E."/>
            <person name="Farag S."/>
            <person name="Shank E.A."/>
            <person name="Bowers A."/>
        </authorList>
    </citation>
    <scope>NUCLEOTIDE SEQUENCE [LARGE SCALE GENOMIC DNA]</scope>
    <source>
        <strain evidence="2 3">AFS096845</strain>
    </source>
</reference>
<protein>
    <submittedName>
        <fullName evidence="2">Uncharacterized protein</fullName>
    </submittedName>
</protein>
<sequence length="215" mass="25109">MLEEEKHRKEFLLKMYEQLCIENNRNIGFVVQSVSVIIGAFAILSLTEKKIIDMDIASILIILICTWFLRLILDSNYWYNRNLAMISNIEREFLLSSDLKDIHYYFAKPRAANSMLTNYRAQIWLGSGIAIIILLYHFLTRVLPGINEPWSNFEIQRCVPYIVTLVCICTLLKMQKKQKKKYEEFISQSPGKQQDFRGNDFDISQINYGAGHPVD</sequence>
<keyword evidence="1" id="KW-0472">Membrane</keyword>
<accession>A0A2A7HU94</accession>
<name>A0A2A7HU94_BACCE</name>
<evidence type="ECO:0000256" key="1">
    <source>
        <dbReference type="SAM" id="Phobius"/>
    </source>
</evidence>
<feature type="transmembrane region" description="Helical" evidence="1">
    <location>
        <begin position="159"/>
        <end position="175"/>
    </location>
</feature>
<keyword evidence="1" id="KW-0812">Transmembrane</keyword>